<dbReference type="Pfam" id="PF07727">
    <property type="entry name" value="RVT_2"/>
    <property type="match status" value="1"/>
</dbReference>
<feature type="domain" description="Reverse transcriptase Ty1/copia-type" evidence="1">
    <location>
        <begin position="62"/>
        <end position="142"/>
    </location>
</feature>
<dbReference type="OrthoDB" id="111473at2759"/>
<dbReference type="InterPro" id="IPR013103">
    <property type="entry name" value="RVT_2"/>
</dbReference>
<comment type="caution">
    <text evidence="2">The sequence shown here is derived from an EMBL/GenBank/DDBJ whole genome shotgun (WGS) entry which is preliminary data.</text>
</comment>
<accession>A0A225UX70</accession>
<keyword evidence="3" id="KW-1185">Reference proteome</keyword>
<reference evidence="3" key="1">
    <citation type="submission" date="2017-03" db="EMBL/GenBank/DDBJ databases">
        <title>Phytopthora megakarya and P. palmivora, two closely related causual agents of cacao black pod achieved similar genome size and gene model numbers by different mechanisms.</title>
        <authorList>
            <person name="Ali S."/>
            <person name="Shao J."/>
            <person name="Larry D.J."/>
            <person name="Kronmiller B."/>
            <person name="Shen D."/>
            <person name="Strem M.D."/>
            <person name="Melnick R.L."/>
            <person name="Guiltinan M.J."/>
            <person name="Tyler B.M."/>
            <person name="Meinhardt L.W."/>
            <person name="Bailey B.A."/>
        </authorList>
    </citation>
    <scope>NUCLEOTIDE SEQUENCE [LARGE SCALE GENOMIC DNA]</scope>
    <source>
        <strain evidence="3">zdho120</strain>
    </source>
</reference>
<organism evidence="2 3">
    <name type="scientific">Phytophthora megakarya</name>
    <dbReference type="NCBI Taxonomy" id="4795"/>
    <lineage>
        <taxon>Eukaryota</taxon>
        <taxon>Sar</taxon>
        <taxon>Stramenopiles</taxon>
        <taxon>Oomycota</taxon>
        <taxon>Peronosporomycetes</taxon>
        <taxon>Peronosporales</taxon>
        <taxon>Peronosporaceae</taxon>
        <taxon>Phytophthora</taxon>
    </lineage>
</organism>
<dbReference type="STRING" id="4795.A0A225UX70"/>
<dbReference type="AlphaFoldDB" id="A0A225UX70"/>
<protein>
    <submittedName>
        <fullName evidence="2">Integrase, catalytic core protein</fullName>
    </submittedName>
</protein>
<evidence type="ECO:0000313" key="2">
    <source>
        <dbReference type="EMBL" id="OWY98095.1"/>
    </source>
</evidence>
<dbReference type="EMBL" id="NBNE01009758">
    <property type="protein sequence ID" value="OWY98095.1"/>
    <property type="molecule type" value="Genomic_DNA"/>
</dbReference>
<sequence length="172" mass="19450">MGADGELERRKARIVACGNEQRFGVDYSVTFAAAMEMSSVKLLLALGMTISKEIKRKLGVASEAELVLELQKAFYGLIQSGRLWSKLLQRKLQDAGFKQSLTDMCVYYRWKAEVLVVVGVYVDDLLVTGTRHDAVDTFFAELDDLKEDGYFLDQEATIMELLKKLAWKLRTP</sequence>
<proteinExistence type="predicted"/>
<gene>
    <name evidence="2" type="ORF">PHMEG_00031226</name>
</gene>
<name>A0A225UX70_9STRA</name>
<evidence type="ECO:0000313" key="3">
    <source>
        <dbReference type="Proteomes" id="UP000198211"/>
    </source>
</evidence>
<evidence type="ECO:0000259" key="1">
    <source>
        <dbReference type="Pfam" id="PF07727"/>
    </source>
</evidence>
<dbReference type="Proteomes" id="UP000198211">
    <property type="component" value="Unassembled WGS sequence"/>
</dbReference>